<reference evidence="1 2" key="1">
    <citation type="submission" date="2019-03" db="EMBL/GenBank/DDBJ databases">
        <title>Roseomonas sp. a novel Roseomonas species isolated from Sea whip Gorgonian.</title>
        <authorList>
            <person name="Li F."/>
            <person name="Pan X."/>
            <person name="Huang S."/>
            <person name="Li Z."/>
            <person name="Meng B."/>
        </authorList>
    </citation>
    <scope>NUCLEOTIDE SEQUENCE [LARGE SCALE GENOMIC DNA]</scope>
    <source>
        <strain evidence="1 2">M0104</strain>
    </source>
</reference>
<organism evidence="1 2">
    <name type="scientific">Teichococcus coralli</name>
    <dbReference type="NCBI Taxonomy" id="2545983"/>
    <lineage>
        <taxon>Bacteria</taxon>
        <taxon>Pseudomonadati</taxon>
        <taxon>Pseudomonadota</taxon>
        <taxon>Alphaproteobacteria</taxon>
        <taxon>Acetobacterales</taxon>
        <taxon>Roseomonadaceae</taxon>
        <taxon>Roseomonas</taxon>
    </lineage>
</organism>
<keyword evidence="2" id="KW-1185">Reference proteome</keyword>
<accession>A0A845B641</accession>
<dbReference type="Proteomes" id="UP000460715">
    <property type="component" value="Unassembled WGS sequence"/>
</dbReference>
<evidence type="ECO:0000313" key="1">
    <source>
        <dbReference type="EMBL" id="MXP63093.1"/>
    </source>
</evidence>
<protein>
    <submittedName>
        <fullName evidence="1">Uncharacterized protein</fullName>
    </submittedName>
</protein>
<name>A0A845B641_9PROT</name>
<dbReference type="OrthoDB" id="7573893at2"/>
<dbReference type="EMBL" id="SNVJ01000004">
    <property type="protein sequence ID" value="MXP63093.1"/>
    <property type="molecule type" value="Genomic_DNA"/>
</dbReference>
<sequence length="363" mass="40172">MAISVARLDESTRPGLERLLVQAWEANWGGDLGRALVRWRYDEKPRGGDTWLAFDGAQCVALLDTFVRPYLLDGAPLRVRETCDWFCLPRYRPLGVGISLMRRAMACPEPLFLSGGSAATLALVPRLRWTRIPEVQKWVLPLRLRSLVGTIIRMRWPGNEQRVRAIPEVVPLRRPARSPPPHGAAHVREWLPGNPPLLPRPQRPGLVQLLSTEDLAWFAAMPRDFAQPLGLAFLLDGETVGFSLSQLEPAASGYDACIVHLQLARDDQQLADWVVSETVAQLAGRGAGIVRCCASSEMKVAALRKAGFFARKPHPGHWWSKQGISPPAVIDTGYLRADDSLPFPALRERYLGARGESLLAAPA</sequence>
<evidence type="ECO:0000313" key="2">
    <source>
        <dbReference type="Proteomes" id="UP000460715"/>
    </source>
</evidence>
<dbReference type="AlphaFoldDB" id="A0A845B641"/>
<proteinExistence type="predicted"/>
<dbReference type="Gene3D" id="3.40.630.30">
    <property type="match status" value="1"/>
</dbReference>
<dbReference type="InterPro" id="IPR016181">
    <property type="entry name" value="Acyl_CoA_acyltransferase"/>
</dbReference>
<gene>
    <name evidence="1" type="ORF">E0493_06960</name>
</gene>
<dbReference type="SUPFAM" id="SSF55729">
    <property type="entry name" value="Acyl-CoA N-acyltransferases (Nat)"/>
    <property type="match status" value="1"/>
</dbReference>
<comment type="caution">
    <text evidence="1">The sequence shown here is derived from an EMBL/GenBank/DDBJ whole genome shotgun (WGS) entry which is preliminary data.</text>
</comment>
<dbReference type="RefSeq" id="WP_160936202.1">
    <property type="nucleotide sequence ID" value="NZ_SNVJ01000004.1"/>
</dbReference>